<dbReference type="Gene3D" id="3.90.70.10">
    <property type="entry name" value="Cysteine proteinases"/>
    <property type="match status" value="1"/>
</dbReference>
<feature type="compositionally biased region" description="Basic and acidic residues" evidence="1">
    <location>
        <begin position="1144"/>
        <end position="1161"/>
    </location>
</feature>
<dbReference type="PROSITE" id="PS50235">
    <property type="entry name" value="USP_3"/>
    <property type="match status" value="1"/>
</dbReference>
<dbReference type="SUPFAM" id="SSF54001">
    <property type="entry name" value="Cysteine proteinases"/>
    <property type="match status" value="1"/>
</dbReference>
<feature type="region of interest" description="Disordered" evidence="1">
    <location>
        <begin position="1144"/>
        <end position="1173"/>
    </location>
</feature>
<dbReference type="GO" id="GO:0005829">
    <property type="term" value="C:cytosol"/>
    <property type="evidence" value="ECO:0007669"/>
    <property type="project" value="TreeGrafter"/>
</dbReference>
<dbReference type="InterPro" id="IPR001394">
    <property type="entry name" value="Peptidase_C19_UCH"/>
</dbReference>
<dbReference type="AlphaFoldDB" id="A0A6C0BRP8"/>
<dbReference type="InterPro" id="IPR028889">
    <property type="entry name" value="USP"/>
</dbReference>
<reference evidence="3" key="1">
    <citation type="journal article" date="2020" name="Nature">
        <title>Giant virus diversity and host interactions through global metagenomics.</title>
        <authorList>
            <person name="Schulz F."/>
            <person name="Roux S."/>
            <person name="Paez-Espino D."/>
            <person name="Jungbluth S."/>
            <person name="Walsh D.A."/>
            <person name="Denef V.J."/>
            <person name="McMahon K.D."/>
            <person name="Konstantinidis K.T."/>
            <person name="Eloe-Fadrosh E.A."/>
            <person name="Kyrpides N.C."/>
            <person name="Woyke T."/>
        </authorList>
    </citation>
    <scope>NUCLEOTIDE SEQUENCE</scope>
    <source>
        <strain evidence="3">GVMAG-M-3300018080-19</strain>
    </source>
</reference>
<protein>
    <recommendedName>
        <fullName evidence="2">USP domain-containing protein</fullName>
    </recommendedName>
</protein>
<feature type="region of interest" description="Disordered" evidence="1">
    <location>
        <begin position="1"/>
        <end position="29"/>
    </location>
</feature>
<evidence type="ECO:0000313" key="3">
    <source>
        <dbReference type="EMBL" id="QHS93943.1"/>
    </source>
</evidence>
<name>A0A6C0BRP8_9ZZZZ</name>
<feature type="region of interest" description="Disordered" evidence="1">
    <location>
        <begin position="1055"/>
        <end position="1096"/>
    </location>
</feature>
<dbReference type="GO" id="GO:0005634">
    <property type="term" value="C:nucleus"/>
    <property type="evidence" value="ECO:0007669"/>
    <property type="project" value="TreeGrafter"/>
</dbReference>
<accession>A0A6C0BRP8</accession>
<sequence length="1173" mass="133926">MDELLTNLDAEMKRPAPKDNKEGRRRARAKKRISTNLLKEFVLSNYPDAYNLSIRVATEFVDDDNPWKIQCLQYLLHQGVQSYSLEAMRKVADNYMEDTEVQTQSLPADALDSTPFVGLYNPQYACYNNSITQMFYSILPLRRLLTAVAVDGKTWDQHPSLLIWYMKELKEAADANKRSVTKDDLKDLQEKFLRWGFSCYVQNDAHEWMMASFFRRIEATHYLDGKDFKATSKDHPGTHIALPDGQYVPVPASSIQAREFFAFSAVSFLKCPPDDEKASITTSQEVTLTANITADTLQKCVNNNFKIEAVPYRDPADCIDAKSNRYISRMKLYRAYNFAPFLIVHLARFTAQLRKINTEVKVDDYLKINNTYFKLEGFVYQSGTLNTGHYTYFKRAPGNNKWYKADDMKSITTSGKILQKTPVDKAYLYLFRKLPGRPDNFVDTPLPEALFPRIKINLEEDRKFEYAALPKHVAILHPGATTLTSRAFNAQKGWKTVPLLKDAKFGADGALAKVDEYMPALLEQLWTRIKLGFFPSVLVTGSRGCFNALGHIWNRWAIPAVCANAGYAINPENISPLKANIAFMVTPADAEKVEYPSTAEEVMDKIKGRMEEFTVWILTVPNAPHQFSNNQINLRSLVNILQGELPSTQTFRGVTTLQKDGKVVPIDVAPAKQPSKEPDLPDPLLPPPRKRPRRKRPPRKRPPRKRPIPRKHRPPRKIRGIAYTPSHCRLDKRRACGTYARTKNAYTRPELEEIARNCGLKRVSKFSMQDLCILIANRMPEHSDLADYFESRGFLGQPLWQEKFNILVIQLRDLARGNLDTWPLIHDSVSALLPLPREFVFAHATDEASYYLTRENLSRLLQDTEDTRARMTQVVDLFNTRDLRQSLTTVAIDDFLEWSRCQALTRVGAYEFFLRRNLPAGWSQSCPKMMKHLREYLIPFCTEYRNACFLFPEEPDSPAGSPPGSPAPGPADSPPDSPAPSPDGLSFDSPASPQSPPKGQQLSVQQVLEAVKKAEEQPEEARGMSMMQFLQQRRDQAQLQKQKEDVVKEVMEALKAGRQQKVEEDEAEAEEDEEDEAEAEEDEEDEDEETKQIQEQLREKLTVLIAQLEEQKKAEDEQKKAEDEKAYRAMMLKAVIDAREMLRQEAEAEKKKAEAEEKAEAESFAEGAWVWAD</sequence>
<feature type="compositionally biased region" description="Basic residues" evidence="1">
    <location>
        <begin position="688"/>
        <end position="718"/>
    </location>
</feature>
<feature type="region of interest" description="Disordered" evidence="1">
    <location>
        <begin position="667"/>
        <end position="718"/>
    </location>
</feature>
<dbReference type="EMBL" id="MN739213">
    <property type="protein sequence ID" value="QHS93943.1"/>
    <property type="molecule type" value="Genomic_DNA"/>
</dbReference>
<dbReference type="Pfam" id="PF00443">
    <property type="entry name" value="UCH"/>
    <property type="match status" value="1"/>
</dbReference>
<proteinExistence type="predicted"/>
<feature type="compositionally biased region" description="Pro residues" evidence="1">
    <location>
        <begin position="960"/>
        <end position="981"/>
    </location>
</feature>
<feature type="compositionally biased region" description="Basic and acidic residues" evidence="1">
    <location>
        <begin position="10"/>
        <end position="22"/>
    </location>
</feature>
<feature type="domain" description="USP" evidence="2">
    <location>
        <begin position="117"/>
        <end position="434"/>
    </location>
</feature>
<organism evidence="3">
    <name type="scientific">viral metagenome</name>
    <dbReference type="NCBI Taxonomy" id="1070528"/>
    <lineage>
        <taxon>unclassified sequences</taxon>
        <taxon>metagenomes</taxon>
        <taxon>organismal metagenomes</taxon>
    </lineage>
</organism>
<evidence type="ECO:0000259" key="2">
    <source>
        <dbReference type="PROSITE" id="PS50235"/>
    </source>
</evidence>
<dbReference type="InterPro" id="IPR038765">
    <property type="entry name" value="Papain-like_cys_pep_sf"/>
</dbReference>
<dbReference type="GO" id="GO:0016579">
    <property type="term" value="P:protein deubiquitination"/>
    <property type="evidence" value="ECO:0007669"/>
    <property type="project" value="InterPro"/>
</dbReference>
<feature type="compositionally biased region" description="Polar residues" evidence="1">
    <location>
        <begin position="989"/>
        <end position="1004"/>
    </location>
</feature>
<feature type="region of interest" description="Disordered" evidence="1">
    <location>
        <begin position="955"/>
        <end position="1004"/>
    </location>
</feature>
<dbReference type="GO" id="GO:0004843">
    <property type="term" value="F:cysteine-type deubiquitinase activity"/>
    <property type="evidence" value="ECO:0007669"/>
    <property type="project" value="InterPro"/>
</dbReference>
<dbReference type="InterPro" id="IPR050164">
    <property type="entry name" value="Peptidase_C19"/>
</dbReference>
<feature type="compositionally biased region" description="Acidic residues" evidence="1">
    <location>
        <begin position="1063"/>
        <end position="1089"/>
    </location>
</feature>
<dbReference type="PANTHER" id="PTHR24006">
    <property type="entry name" value="UBIQUITIN CARBOXYL-TERMINAL HYDROLASE"/>
    <property type="match status" value="1"/>
</dbReference>
<evidence type="ECO:0000256" key="1">
    <source>
        <dbReference type="SAM" id="MobiDB-lite"/>
    </source>
</evidence>